<dbReference type="PROSITE" id="PS50005">
    <property type="entry name" value="TPR"/>
    <property type="match status" value="1"/>
</dbReference>
<reference evidence="9" key="1">
    <citation type="journal article" date="2014" name="Int. J. Syst. Evol. Microbiol.">
        <title>Complete genome sequence of Corynebacterium casei LMG S-19264T (=DSM 44701T), isolated from a smear-ripened cheese.</title>
        <authorList>
            <consortium name="US DOE Joint Genome Institute (JGI-PGF)"/>
            <person name="Walter F."/>
            <person name="Albersmeier A."/>
            <person name="Kalinowski J."/>
            <person name="Ruckert C."/>
        </authorList>
    </citation>
    <scope>NUCLEOTIDE SEQUENCE</scope>
    <source>
        <strain evidence="9">CGMCC 1.15725</strain>
    </source>
</reference>
<dbReference type="InterPro" id="IPR017560">
    <property type="entry name" value="Cyt_c_biogenesis_CcmI"/>
</dbReference>
<name>A0A8J3E6X9_9PROT</name>
<evidence type="ECO:0000313" key="10">
    <source>
        <dbReference type="Proteomes" id="UP000646365"/>
    </source>
</evidence>
<keyword evidence="4 5" id="KW-0802">TPR repeat</keyword>
<feature type="repeat" description="TPR" evidence="5">
    <location>
        <begin position="336"/>
        <end position="369"/>
    </location>
</feature>
<dbReference type="GO" id="GO:0017004">
    <property type="term" value="P:cytochrome complex assembly"/>
    <property type="evidence" value="ECO:0007669"/>
    <property type="project" value="UniProtKB-KW"/>
</dbReference>
<proteinExistence type="predicted"/>
<gene>
    <name evidence="9" type="primary">cycH</name>
    <name evidence="9" type="ORF">GCM10011611_44560</name>
</gene>
<comment type="subcellular location">
    <subcellularLocation>
        <location evidence="1">Cell envelope</location>
    </subcellularLocation>
</comment>
<keyword evidence="7" id="KW-0472">Membrane</keyword>
<keyword evidence="7" id="KW-1133">Transmembrane helix</keyword>
<dbReference type="GO" id="GO:0030313">
    <property type="term" value="C:cell envelope"/>
    <property type="evidence" value="ECO:0007669"/>
    <property type="project" value="UniProtKB-SubCell"/>
</dbReference>
<dbReference type="InterPro" id="IPR011990">
    <property type="entry name" value="TPR-like_helical_dom_sf"/>
</dbReference>
<keyword evidence="2" id="KW-0677">Repeat</keyword>
<feature type="domain" description="Cytochrome c-type biogenesis protein H TPR" evidence="8">
    <location>
        <begin position="142"/>
        <end position="260"/>
    </location>
</feature>
<comment type="caution">
    <text evidence="9">The sequence shown here is derived from an EMBL/GenBank/DDBJ whole genome shotgun (WGS) entry which is preliminary data.</text>
</comment>
<evidence type="ECO:0000256" key="7">
    <source>
        <dbReference type="SAM" id="Phobius"/>
    </source>
</evidence>
<evidence type="ECO:0000259" key="8">
    <source>
        <dbReference type="Pfam" id="PF23914"/>
    </source>
</evidence>
<protein>
    <submittedName>
        <fullName evidence="9">Cytochrome c-type biogenesis protein CycH</fullName>
    </submittedName>
</protein>
<evidence type="ECO:0000256" key="3">
    <source>
        <dbReference type="ARBA" id="ARBA00022748"/>
    </source>
</evidence>
<evidence type="ECO:0000256" key="5">
    <source>
        <dbReference type="PROSITE-ProRule" id="PRU00339"/>
    </source>
</evidence>
<organism evidence="9 10">
    <name type="scientific">Aliidongia dinghuensis</name>
    <dbReference type="NCBI Taxonomy" id="1867774"/>
    <lineage>
        <taxon>Bacteria</taxon>
        <taxon>Pseudomonadati</taxon>
        <taxon>Pseudomonadota</taxon>
        <taxon>Alphaproteobacteria</taxon>
        <taxon>Rhodospirillales</taxon>
        <taxon>Dongiaceae</taxon>
        <taxon>Aliidongia</taxon>
    </lineage>
</organism>
<dbReference type="EMBL" id="BMJQ01000012">
    <property type="protein sequence ID" value="GGF33424.1"/>
    <property type="molecule type" value="Genomic_DNA"/>
</dbReference>
<dbReference type="InterPro" id="IPR019734">
    <property type="entry name" value="TPR_rpt"/>
</dbReference>
<feature type="region of interest" description="Disordered" evidence="6">
    <location>
        <begin position="273"/>
        <end position="303"/>
    </location>
</feature>
<accession>A0A8J3E6X9</accession>
<evidence type="ECO:0000256" key="1">
    <source>
        <dbReference type="ARBA" id="ARBA00004196"/>
    </source>
</evidence>
<dbReference type="Gene3D" id="1.25.40.10">
    <property type="entry name" value="Tetratricopeptide repeat domain"/>
    <property type="match status" value="2"/>
</dbReference>
<feature type="transmembrane region" description="Helical" evidence="7">
    <location>
        <begin position="92"/>
        <end position="112"/>
    </location>
</feature>
<dbReference type="SMART" id="SM00028">
    <property type="entry name" value="TPR"/>
    <property type="match status" value="3"/>
</dbReference>
<reference evidence="9" key="2">
    <citation type="submission" date="2020-09" db="EMBL/GenBank/DDBJ databases">
        <authorList>
            <person name="Sun Q."/>
            <person name="Zhou Y."/>
        </authorList>
    </citation>
    <scope>NUCLEOTIDE SEQUENCE</scope>
    <source>
        <strain evidence="9">CGMCC 1.15725</strain>
    </source>
</reference>
<dbReference type="PANTHER" id="PTHR47870">
    <property type="entry name" value="CYTOCHROME C-TYPE BIOGENESIS PROTEIN CCMH"/>
    <property type="match status" value="1"/>
</dbReference>
<dbReference type="NCBIfam" id="TIGR03142">
    <property type="entry name" value="cytochro_ccmI"/>
    <property type="match status" value="1"/>
</dbReference>
<keyword evidence="7" id="KW-0812">Transmembrane</keyword>
<evidence type="ECO:0000256" key="4">
    <source>
        <dbReference type="ARBA" id="ARBA00022803"/>
    </source>
</evidence>
<dbReference type="InterPro" id="IPR051263">
    <property type="entry name" value="C-type_cytochrome_biogenesis"/>
</dbReference>
<dbReference type="Proteomes" id="UP000646365">
    <property type="component" value="Unassembled WGS sequence"/>
</dbReference>
<dbReference type="GO" id="GO:0005886">
    <property type="term" value="C:plasma membrane"/>
    <property type="evidence" value="ECO:0007669"/>
    <property type="project" value="TreeGrafter"/>
</dbReference>
<feature type="compositionally biased region" description="Low complexity" evidence="6">
    <location>
        <begin position="281"/>
        <end position="301"/>
    </location>
</feature>
<dbReference type="SUPFAM" id="SSF48452">
    <property type="entry name" value="TPR-like"/>
    <property type="match status" value="2"/>
</dbReference>
<dbReference type="AlphaFoldDB" id="A0A8J3E6X9"/>
<keyword evidence="10" id="KW-1185">Reference proteome</keyword>
<dbReference type="Pfam" id="PF13432">
    <property type="entry name" value="TPR_16"/>
    <property type="match status" value="1"/>
</dbReference>
<evidence type="ECO:0000256" key="2">
    <source>
        <dbReference type="ARBA" id="ARBA00022737"/>
    </source>
</evidence>
<dbReference type="RefSeq" id="WP_189049909.1">
    <property type="nucleotide sequence ID" value="NZ_BMJQ01000012.1"/>
</dbReference>
<keyword evidence="3" id="KW-0201">Cytochrome c-type biogenesis</keyword>
<dbReference type="InterPro" id="IPR056413">
    <property type="entry name" value="TPR_CcmH_CycH"/>
</dbReference>
<dbReference type="Pfam" id="PF23914">
    <property type="entry name" value="TPR_CcmH_CycH"/>
    <property type="match status" value="1"/>
</dbReference>
<sequence length="421" mass="44879">MIWLWVVLALMTGGVLAGLLRPLLRVNAAAVARADFDIAVYRDQLDELRRDEERGTLSASEAAAAWLEIERRLLAATAKAEAPPPAPRPARFAAILVMLTLPIAAVGLYLALGEPDMPDQPLASRSAERALLAEDGTLDPAKVKVALEARLKADPESLDGWLLLARTDASLGAWDDGKAAYEKAMAMSKDRPDVMEGYAELLVGSAQGQVTDPAMDLFTRAVAADHNRIKARYYLALSAAQHGDLPQAIAGWKALEADAPAGAPWRATVTEMREEAERRLAGGAPDASPSPSTDPGGPRDSAAAQIAKLPPGEQGQAIRGMVEGLAARLEAHPDDLAGWQRLARAYVVLGEGQKAEAAYRQVLQRDPKQPDALWQLGLAAAATGRTQEAADHWKTLLDQLPPGSPEAGRVQKAIEQLQAAK</sequence>
<evidence type="ECO:0000256" key="6">
    <source>
        <dbReference type="SAM" id="MobiDB-lite"/>
    </source>
</evidence>
<evidence type="ECO:0000313" key="9">
    <source>
        <dbReference type="EMBL" id="GGF33424.1"/>
    </source>
</evidence>
<dbReference type="PANTHER" id="PTHR47870:SF2">
    <property type="entry name" value="FORMATE-DEPENDENT NITRITE REDUCTASE COMPLEX SUBUNIT NRFF"/>
    <property type="match status" value="1"/>
</dbReference>